<feature type="compositionally biased region" description="Pro residues" evidence="1">
    <location>
        <begin position="91"/>
        <end position="100"/>
    </location>
</feature>
<dbReference type="KEGG" id="spph:KFK14_06540"/>
<protein>
    <submittedName>
        <fullName evidence="2">Cell envelope biogenesis protein TolA</fullName>
    </submittedName>
</protein>
<gene>
    <name evidence="2" type="ORF">KFK14_06540</name>
</gene>
<feature type="region of interest" description="Disordered" evidence="1">
    <location>
        <begin position="55"/>
        <end position="186"/>
    </location>
</feature>
<feature type="compositionally biased region" description="Basic and acidic residues" evidence="1">
    <location>
        <begin position="119"/>
        <end position="134"/>
    </location>
</feature>
<dbReference type="Proteomes" id="UP000681425">
    <property type="component" value="Chromosome"/>
</dbReference>
<dbReference type="RefSeq" id="WP_212610305.1">
    <property type="nucleotide sequence ID" value="NZ_CP073910.1"/>
</dbReference>
<evidence type="ECO:0000313" key="3">
    <source>
        <dbReference type="Proteomes" id="UP000681425"/>
    </source>
</evidence>
<accession>A0A975Q2V3</accession>
<sequence length="285" mass="30292">MERTEKIGLGIATAAHVLLFGALSTTFLSTPNPLKLNSPPIDVSMVDEIALKSAAPKISVEPPPPSEAPEKGPTEEAAPAPSPREVEPEVVPAPPPPKPVPPRKEAEKAKPKPPAPAKAAEKPKPVKEKPKETPAKPSNSTAKGKTDRPRGSLLGDDFLKGIQTEAPSKVKAAAPPATSVGPAQKAALDAEIRRQLKPYWKSPTGSDVELLRTTVAVELNRDGSISGAPEIFETTGQTASNRSQVKLHQEQAIKAIKLASPFKLPADLYDGWKSLRIAFDKRLSQ</sequence>
<reference evidence="2" key="1">
    <citation type="submission" date="2021-04" db="EMBL/GenBank/DDBJ databases">
        <title>Isolation of p-tert-butylphenol degrading bacteria Sphingobium phenoxybenzoativorans Tas13 from active sludge.</title>
        <authorList>
            <person name="Li Y."/>
        </authorList>
    </citation>
    <scope>NUCLEOTIDE SEQUENCE</scope>
    <source>
        <strain evidence="2">Tas13</strain>
    </source>
</reference>
<evidence type="ECO:0000256" key="1">
    <source>
        <dbReference type="SAM" id="MobiDB-lite"/>
    </source>
</evidence>
<proteinExistence type="predicted"/>
<name>A0A975Q2V3_9SPHN</name>
<dbReference type="EMBL" id="CP073910">
    <property type="protein sequence ID" value="QUT07076.1"/>
    <property type="molecule type" value="Genomic_DNA"/>
</dbReference>
<organism evidence="2 3">
    <name type="scientific">Sphingobium phenoxybenzoativorans</name>
    <dbReference type="NCBI Taxonomy" id="1592790"/>
    <lineage>
        <taxon>Bacteria</taxon>
        <taxon>Pseudomonadati</taxon>
        <taxon>Pseudomonadota</taxon>
        <taxon>Alphaproteobacteria</taxon>
        <taxon>Sphingomonadales</taxon>
        <taxon>Sphingomonadaceae</taxon>
        <taxon>Sphingobium</taxon>
    </lineage>
</organism>
<dbReference type="AlphaFoldDB" id="A0A975Q2V3"/>
<dbReference type="Gene3D" id="3.30.1150.10">
    <property type="match status" value="1"/>
</dbReference>
<evidence type="ECO:0000313" key="2">
    <source>
        <dbReference type="EMBL" id="QUT07076.1"/>
    </source>
</evidence>
<feature type="compositionally biased region" description="Low complexity" evidence="1">
    <location>
        <begin position="166"/>
        <end position="180"/>
    </location>
</feature>
<keyword evidence="3" id="KW-1185">Reference proteome</keyword>